<evidence type="ECO:0000256" key="1">
    <source>
        <dbReference type="SAM" id="MobiDB-lite"/>
    </source>
</evidence>
<feature type="region of interest" description="Disordered" evidence="1">
    <location>
        <begin position="1"/>
        <end position="22"/>
    </location>
</feature>
<evidence type="ECO:0008006" key="4">
    <source>
        <dbReference type="Google" id="ProtNLM"/>
    </source>
</evidence>
<protein>
    <recommendedName>
        <fullName evidence="4">Flavin reductase</fullName>
    </recommendedName>
</protein>
<evidence type="ECO:0000313" key="3">
    <source>
        <dbReference type="Proteomes" id="UP000199375"/>
    </source>
</evidence>
<dbReference type="Proteomes" id="UP000199375">
    <property type="component" value="Unassembled WGS sequence"/>
</dbReference>
<dbReference type="RefSeq" id="WP_091286703.1">
    <property type="nucleotide sequence ID" value="NZ_FMCW01000053.1"/>
</dbReference>
<organism evidence="2 3">
    <name type="scientific">Micromonospora haikouensis</name>
    <dbReference type="NCBI Taxonomy" id="686309"/>
    <lineage>
        <taxon>Bacteria</taxon>
        <taxon>Bacillati</taxon>
        <taxon>Actinomycetota</taxon>
        <taxon>Actinomycetes</taxon>
        <taxon>Micromonosporales</taxon>
        <taxon>Micromonosporaceae</taxon>
        <taxon>Micromonospora</taxon>
    </lineage>
</organism>
<name>A0A1C4YL69_9ACTN</name>
<evidence type="ECO:0000313" key="2">
    <source>
        <dbReference type="EMBL" id="SCF21427.1"/>
    </source>
</evidence>
<accession>A0A1C4YL69</accession>
<proteinExistence type="predicted"/>
<dbReference type="AlphaFoldDB" id="A0A1C4YL69"/>
<dbReference type="EMBL" id="FMCW01000053">
    <property type="protein sequence ID" value="SCF21427.1"/>
    <property type="molecule type" value="Genomic_DNA"/>
</dbReference>
<gene>
    <name evidence="2" type="ORF">GA0070558_15324</name>
</gene>
<reference evidence="2 3" key="1">
    <citation type="submission" date="2016-06" db="EMBL/GenBank/DDBJ databases">
        <authorList>
            <person name="Kjaerup R.B."/>
            <person name="Dalgaard T.S."/>
            <person name="Juul-Madsen H.R."/>
        </authorList>
    </citation>
    <scope>NUCLEOTIDE SEQUENCE [LARGE SCALE GENOMIC DNA]</scope>
    <source>
        <strain evidence="2 3">DSM 45626</strain>
    </source>
</reference>
<sequence>MSQDRHHLAGALPATGHLGRSPTWDCECCGEPWPCPPLRAIPTDRLDRSTLLPVVSYLMPTAIRDLRGRPEGPEPPEIVKRFLWFLPLRDAEARAIALRMRCLRRC</sequence>